<comment type="caution">
    <text evidence="1">The sequence shown here is derived from an EMBL/GenBank/DDBJ whole genome shotgun (WGS) entry which is preliminary data.</text>
</comment>
<dbReference type="EMBL" id="PYWC01000117">
    <property type="protein sequence ID" value="PWW72144.1"/>
    <property type="molecule type" value="Genomic_DNA"/>
</dbReference>
<dbReference type="PROSITE" id="PS00178">
    <property type="entry name" value="AA_TRNA_LIGASE_I"/>
    <property type="match status" value="1"/>
</dbReference>
<dbReference type="Proteomes" id="UP000246991">
    <property type="component" value="Unassembled WGS sequence"/>
</dbReference>
<dbReference type="GO" id="GO:0004812">
    <property type="term" value="F:aminoacyl-tRNA ligase activity"/>
    <property type="evidence" value="ECO:0007669"/>
    <property type="project" value="InterPro"/>
</dbReference>
<keyword evidence="2" id="KW-1185">Reference proteome</keyword>
<dbReference type="SUPFAM" id="SSF52374">
    <property type="entry name" value="Nucleotidylyl transferase"/>
    <property type="match status" value="1"/>
</dbReference>
<name>A0A317SCQ3_9PEZI</name>
<protein>
    <submittedName>
        <fullName evidence="1">Uncharacterized protein</fullName>
    </submittedName>
</protein>
<dbReference type="OrthoDB" id="2149705at2759"/>
<dbReference type="GO" id="GO:0005524">
    <property type="term" value="F:ATP binding"/>
    <property type="evidence" value="ECO:0007669"/>
    <property type="project" value="InterPro"/>
</dbReference>
<reference evidence="1 2" key="1">
    <citation type="submission" date="2018-03" db="EMBL/GenBank/DDBJ databases">
        <title>Genomes of Pezizomycetes fungi and the evolution of truffles.</title>
        <authorList>
            <person name="Murat C."/>
            <person name="Payen T."/>
            <person name="Noel B."/>
            <person name="Kuo A."/>
            <person name="Martin F.M."/>
        </authorList>
    </citation>
    <scope>NUCLEOTIDE SEQUENCE [LARGE SCALE GENOMIC DNA]</scope>
    <source>
        <strain evidence="1">091103-1</strain>
    </source>
</reference>
<accession>A0A317SCQ3</accession>
<evidence type="ECO:0000313" key="1">
    <source>
        <dbReference type="EMBL" id="PWW72144.1"/>
    </source>
</evidence>
<sequence>MNLPTEMVFDSLGGKVENAAQVEDFETLKWRPGTGASMAQISLEMPHASTNVPTFVQPEILKGIVSAAATDQASLPPLGVSFDHYYVLHDGKVHNPLGAGSYIYKKEYISSHIRYLGLPLPATGADKIPHRPLPPSTLIIHIGAQPNNSPHIGTIVVFILAFLIARDMKKYYADRHRKADLSTEFAAWIDNFEVLVRLDVVDTAPHNEEGCVRDGINYQRSQRFTKAYHRLLPHYEEIMESAAAFVGGGIPYKLTNQETVASMPSVPRIIEAIVRDRERLGPELAPETGALAMRSACPHERCGLAEKHGIKNKYSITSSGSAIIEFYCPNHGYHSVDSSNPKEVVRLEFNTPLRNLVRTFAFGIQTVESREAAHNAVAHGGAPTRELIHMRVTGSDYAGLYAEQLLWRQLILLKPETSGLAIQPPVIAYAPLIQDWAGSKLSKSLYVDKGAYEYLRATRMGYMLSFGEMKRQGKDHTILFREVERWLDDPRKLFRPYSIDYLHRIFEQEGAKEEAINKMPEQKEVVQ</sequence>
<evidence type="ECO:0000313" key="2">
    <source>
        <dbReference type="Proteomes" id="UP000246991"/>
    </source>
</evidence>
<proteinExistence type="predicted"/>
<organism evidence="1 2">
    <name type="scientific">Tuber magnatum</name>
    <name type="common">white Piedmont truffle</name>
    <dbReference type="NCBI Taxonomy" id="42249"/>
    <lineage>
        <taxon>Eukaryota</taxon>
        <taxon>Fungi</taxon>
        <taxon>Dikarya</taxon>
        <taxon>Ascomycota</taxon>
        <taxon>Pezizomycotina</taxon>
        <taxon>Pezizomycetes</taxon>
        <taxon>Pezizales</taxon>
        <taxon>Tuberaceae</taxon>
        <taxon>Tuber</taxon>
    </lineage>
</organism>
<dbReference type="AlphaFoldDB" id="A0A317SCQ3"/>
<dbReference type="GO" id="GO:0006418">
    <property type="term" value="P:tRNA aminoacylation for protein translation"/>
    <property type="evidence" value="ECO:0007669"/>
    <property type="project" value="InterPro"/>
</dbReference>
<dbReference type="InterPro" id="IPR001412">
    <property type="entry name" value="aa-tRNA-synth_I_CS"/>
</dbReference>
<gene>
    <name evidence="1" type="ORF">C7212DRAFT_287272</name>
</gene>